<protein>
    <submittedName>
        <fullName evidence="2">Uncharacterized protein</fullName>
    </submittedName>
</protein>
<evidence type="ECO:0000313" key="3">
    <source>
        <dbReference type="Proteomes" id="UP000243459"/>
    </source>
</evidence>
<feature type="compositionally biased region" description="Low complexity" evidence="1">
    <location>
        <begin position="1"/>
        <end position="15"/>
    </location>
</feature>
<feature type="compositionally biased region" description="Basic residues" evidence="1">
    <location>
        <begin position="118"/>
        <end position="147"/>
    </location>
</feature>
<evidence type="ECO:0000256" key="1">
    <source>
        <dbReference type="SAM" id="MobiDB-lite"/>
    </source>
</evidence>
<feature type="compositionally biased region" description="Low complexity" evidence="1">
    <location>
        <begin position="88"/>
        <end position="97"/>
    </location>
</feature>
<dbReference type="Proteomes" id="UP000243459">
    <property type="component" value="Chromosome 9"/>
</dbReference>
<organism evidence="2 3">
    <name type="scientific">Asparagus officinalis</name>
    <name type="common">Garden asparagus</name>
    <dbReference type="NCBI Taxonomy" id="4686"/>
    <lineage>
        <taxon>Eukaryota</taxon>
        <taxon>Viridiplantae</taxon>
        <taxon>Streptophyta</taxon>
        <taxon>Embryophyta</taxon>
        <taxon>Tracheophyta</taxon>
        <taxon>Spermatophyta</taxon>
        <taxon>Magnoliopsida</taxon>
        <taxon>Liliopsida</taxon>
        <taxon>Asparagales</taxon>
        <taxon>Asparagaceae</taxon>
        <taxon>Asparagoideae</taxon>
        <taxon>Asparagus</taxon>
    </lineage>
</organism>
<reference evidence="3" key="1">
    <citation type="journal article" date="2017" name="Nat. Commun.">
        <title>The asparagus genome sheds light on the origin and evolution of a young Y chromosome.</title>
        <authorList>
            <person name="Harkess A."/>
            <person name="Zhou J."/>
            <person name="Xu C."/>
            <person name="Bowers J.E."/>
            <person name="Van der Hulst R."/>
            <person name="Ayyampalayam S."/>
            <person name="Mercati F."/>
            <person name="Riccardi P."/>
            <person name="McKain M.R."/>
            <person name="Kakrana A."/>
            <person name="Tang H."/>
            <person name="Ray J."/>
            <person name="Groenendijk J."/>
            <person name="Arikit S."/>
            <person name="Mathioni S.M."/>
            <person name="Nakano M."/>
            <person name="Shan H."/>
            <person name="Telgmann-Rauber A."/>
            <person name="Kanno A."/>
            <person name="Yue Z."/>
            <person name="Chen H."/>
            <person name="Li W."/>
            <person name="Chen Y."/>
            <person name="Xu X."/>
            <person name="Zhang Y."/>
            <person name="Luo S."/>
            <person name="Chen H."/>
            <person name="Gao J."/>
            <person name="Mao Z."/>
            <person name="Pires J.C."/>
            <person name="Luo M."/>
            <person name="Kudrna D."/>
            <person name="Wing R.A."/>
            <person name="Meyers B.C."/>
            <person name="Yi K."/>
            <person name="Kong H."/>
            <person name="Lavrijsen P."/>
            <person name="Sunseri F."/>
            <person name="Falavigna A."/>
            <person name="Ye Y."/>
            <person name="Leebens-Mack J.H."/>
            <person name="Chen G."/>
        </authorList>
    </citation>
    <scope>NUCLEOTIDE SEQUENCE [LARGE SCALE GENOMIC DNA]</scope>
    <source>
        <strain evidence="3">cv. DH0086</strain>
    </source>
</reference>
<feature type="region of interest" description="Disordered" evidence="1">
    <location>
        <begin position="1"/>
        <end position="154"/>
    </location>
</feature>
<name>A0A5P1E4V6_ASPOF</name>
<sequence>MRPYASRPATTTTPQPAWPPPHTVPTPLAAVAGHRRRHRPASRQPAAARPLVASTCRHAPRRRLPTTAVTADPVGHLARGWPSPPTRQPRQSPATRQPSPPRHHHHAQVAPVGLLPAARRHRRSERGHRRRHRAPVAPGTRHHRTPPARRPPVGGHCALVSICCSRASSSVGSAA</sequence>
<dbReference type="AlphaFoldDB" id="A0A5P1E4V6"/>
<gene>
    <name evidence="2" type="ORF">A4U43_C09F2780</name>
</gene>
<accession>A0A5P1E4V6</accession>
<evidence type="ECO:0000313" key="2">
    <source>
        <dbReference type="EMBL" id="ONK57661.1"/>
    </source>
</evidence>
<dbReference type="EMBL" id="CM007389">
    <property type="protein sequence ID" value="ONK57661.1"/>
    <property type="molecule type" value="Genomic_DNA"/>
</dbReference>
<keyword evidence="3" id="KW-1185">Reference proteome</keyword>
<dbReference type="Gramene" id="ONK57661">
    <property type="protein sequence ID" value="ONK57661"/>
    <property type="gene ID" value="A4U43_C09F2780"/>
</dbReference>
<proteinExistence type="predicted"/>